<comment type="caution">
    <text evidence="1">The sequence shown here is derived from an EMBL/GenBank/DDBJ whole genome shotgun (WGS) entry which is preliminary data.</text>
</comment>
<protein>
    <submittedName>
        <fullName evidence="1">Uncharacterized protein</fullName>
    </submittedName>
</protein>
<dbReference type="EMBL" id="JAAHBT010000029">
    <property type="protein sequence ID" value="NES08952.1"/>
    <property type="molecule type" value="Genomic_DNA"/>
</dbReference>
<evidence type="ECO:0000313" key="1">
    <source>
        <dbReference type="EMBL" id="NES08952.1"/>
    </source>
</evidence>
<name>A0A6I5RLK4_9PSED</name>
<accession>A0A6I5RLK4</accession>
<evidence type="ECO:0000313" key="2">
    <source>
        <dbReference type="Proteomes" id="UP000471751"/>
    </source>
</evidence>
<gene>
    <name evidence="1" type="ORF">G3O07_03175</name>
</gene>
<proteinExistence type="predicted"/>
<sequence length="66" mass="7373">MSQQAQIDALEHLVFTLIKKNRSSLTTAELFADAKSSVMGEKNSSGTEHKAASHTYLEHLETIWKI</sequence>
<dbReference type="Proteomes" id="UP000471751">
    <property type="component" value="Unassembled WGS sequence"/>
</dbReference>
<reference evidence="1 2" key="1">
    <citation type="submission" date="2020-02" db="EMBL/GenBank/DDBJ databases">
        <title>Broccoli isolated Pseudomonas sp.</title>
        <authorList>
            <person name="Fujikawa T."/>
            <person name="Sawada H."/>
        </authorList>
    </citation>
    <scope>NUCLEOTIDE SEQUENCE [LARGE SCALE GENOMIC DNA]</scope>
    <source>
        <strain evidence="1 2">JCM 32154</strain>
    </source>
</reference>
<dbReference type="AlphaFoldDB" id="A0A6I5RLK4"/>
<organism evidence="1 2">
    <name type="scientific">Pseudomonas laurentiana</name>
    <dbReference type="NCBI Taxonomy" id="2364649"/>
    <lineage>
        <taxon>Bacteria</taxon>
        <taxon>Pseudomonadati</taxon>
        <taxon>Pseudomonadota</taxon>
        <taxon>Gammaproteobacteria</taxon>
        <taxon>Pseudomonadales</taxon>
        <taxon>Pseudomonadaceae</taxon>
        <taxon>Pseudomonas</taxon>
    </lineage>
</organism>
<dbReference type="RefSeq" id="WP_163932436.1">
    <property type="nucleotide sequence ID" value="NZ_BMQU01000023.1"/>
</dbReference>
<keyword evidence="2" id="KW-1185">Reference proteome</keyword>